<accession>A0AAD8YUC9</accession>
<dbReference type="GO" id="GO:0005814">
    <property type="term" value="C:centriole"/>
    <property type="evidence" value="ECO:0007669"/>
    <property type="project" value="TreeGrafter"/>
</dbReference>
<proteinExistence type="predicted"/>
<feature type="compositionally biased region" description="Basic and acidic residues" evidence="1">
    <location>
        <begin position="711"/>
        <end position="722"/>
    </location>
</feature>
<dbReference type="PANTHER" id="PTHR21254">
    <property type="entry name" value="C2 DOMAIN-CONTAINING PROTEIN 3"/>
    <property type="match status" value="1"/>
</dbReference>
<dbReference type="InterPro" id="IPR000008">
    <property type="entry name" value="C2_dom"/>
</dbReference>
<dbReference type="Pfam" id="PF00168">
    <property type="entry name" value="C2"/>
    <property type="match status" value="1"/>
</dbReference>
<feature type="compositionally biased region" description="Polar residues" evidence="1">
    <location>
        <begin position="2022"/>
        <end position="2031"/>
    </location>
</feature>
<dbReference type="GO" id="GO:0071539">
    <property type="term" value="P:protein localization to centrosome"/>
    <property type="evidence" value="ECO:0007669"/>
    <property type="project" value="TreeGrafter"/>
</dbReference>
<feature type="compositionally biased region" description="Polar residues" evidence="1">
    <location>
        <begin position="2129"/>
        <end position="2144"/>
    </location>
</feature>
<name>A0AAD8YUC9_9TELE</name>
<feature type="domain" description="C2" evidence="2">
    <location>
        <begin position="1675"/>
        <end position="1831"/>
    </location>
</feature>
<dbReference type="Gene3D" id="2.60.40.150">
    <property type="entry name" value="C2 domain"/>
    <property type="match status" value="2"/>
</dbReference>
<dbReference type="Proteomes" id="UP001239994">
    <property type="component" value="Unassembled WGS sequence"/>
</dbReference>
<feature type="region of interest" description="Disordered" evidence="1">
    <location>
        <begin position="2209"/>
        <end position="2355"/>
    </location>
</feature>
<comment type="caution">
    <text evidence="3">The sequence shown here is derived from an EMBL/GenBank/DDBJ whole genome shotgun (WGS) entry which is preliminary data.</text>
</comment>
<reference evidence="3" key="1">
    <citation type="submission" date="2023-03" db="EMBL/GenBank/DDBJ databases">
        <title>Electrophorus voltai genome.</title>
        <authorList>
            <person name="Bian C."/>
        </authorList>
    </citation>
    <scope>NUCLEOTIDE SEQUENCE</scope>
    <source>
        <strain evidence="3">CB-2022</strain>
        <tissue evidence="3">Muscle</tissue>
    </source>
</reference>
<feature type="compositionally biased region" description="Basic and acidic residues" evidence="1">
    <location>
        <begin position="1683"/>
        <end position="1692"/>
    </location>
</feature>
<feature type="region of interest" description="Disordered" evidence="1">
    <location>
        <begin position="916"/>
        <end position="938"/>
    </location>
</feature>
<keyword evidence="4" id="KW-1185">Reference proteome</keyword>
<feature type="domain" description="C2" evidence="2">
    <location>
        <begin position="744"/>
        <end position="870"/>
    </location>
</feature>
<dbReference type="Pfam" id="PF25339">
    <property type="entry name" value="C2_C2CD3_N"/>
    <property type="match status" value="1"/>
</dbReference>
<dbReference type="EMBL" id="JAROKS010000025">
    <property type="protein sequence ID" value="KAK1786009.1"/>
    <property type="molecule type" value="Genomic_DNA"/>
</dbReference>
<feature type="region of interest" description="Disordered" evidence="1">
    <location>
        <begin position="2076"/>
        <end position="2147"/>
    </location>
</feature>
<feature type="compositionally biased region" description="Low complexity" evidence="1">
    <location>
        <begin position="734"/>
        <end position="746"/>
    </location>
</feature>
<feature type="region of interest" description="Disordered" evidence="1">
    <location>
        <begin position="2159"/>
        <end position="2196"/>
    </location>
</feature>
<dbReference type="PROSITE" id="PS50004">
    <property type="entry name" value="C2"/>
    <property type="match status" value="3"/>
</dbReference>
<feature type="region of interest" description="Disordered" evidence="1">
    <location>
        <begin position="2017"/>
        <end position="2036"/>
    </location>
</feature>
<sequence>GSPCFCVPVSSDVSPSTSIPPLVEGQVRCFLRATMGRVVWAAGRPPPVTLVRLRWWGEAAGGTLFRPRDGALAPHRDVKDTARFPVRCGPKQFTSYLTDMGLLVLDVLTKPDHLPIARVQIAGIARLSLSHSINGFFTLVSPTSEKLGKLQVTLALEPLTETYDGSSSVPTTDMSTEVPESVPGLRPPALSLCAPSSAGRESVGNSSSSTPRFLSSFSFWLICFVHFTKIIKKGKDHLYFQGRGNVPFTRKAAGRPDDQQNILPAPTAAVVGPSTPGPDASLDLLSVLLERGSKLSNAMVISALRSDIGSDMALKDTPFPLPRDNAGAALLSPPMPSSGRLLQDILRSDLQSSSQDPGLTGSECMAHMHSSAVDLLLGSVSGSVLPVWDGESSPPGLFSACSSLLLDSDFSDPQYDQSLLENLFYRAPSDSCLSPTEDESHCKHSSDKKNRSVHLHQQSWSLILGDERPVENSGQCAGPEDSFPELSVDRVALLGRIRLARVSILQLALPTNTTGTPRMLSKRGRPPLPLTTKKCSYFVEYFFPLPSSDKNEPGSSVPADVTRVVSSKVVEGALNFRQRSVFPVHFDGPTIKRWWDTNLPFKIYCRQSFQKKPVPIGMAEFPLRCVLQSDELTITTVLPVHTLEDSPSKQDTGPLKVSFELVEDKKGFSSKSRLRKVAGGAGASPRRTLSQEADVSAGPWDGEHTGGFLSLREEEYRTDSSRRATPPNHTIQMSRSRSASPRSGAPDPRPTQEEQSDVLLHVLLMVPDGKDFVCSPMQPNVYLNCKLFGSEECTRSMVSWGQTQPTFSLVQVAPLTLTSKLLERMRNNVMVIEVWLRTSRSDEDKLLGLVKLPLHQFYMSFRDPKVSQLLLQAEYPVVAVDGYVPVVDIFTGDARGSLRVCLAMGHAQQVVALQRGRDEEMGSGAQPPRPTHLLDQSPAADRKVRPAGVCKTAVAPTAGEVVADVLMEHVFVVRVEKVKGLTPLQSTVWGEADCYTQYSFPTQEVEAMEHINPHTVESTLDLKPYRTATTLCVPDPVFGHCETHVLLASPGVPVQRLLLSSLASQGLANGGGIQFEVWCRYYYPNVREQLAARGTLPMAKLCAMVTLQGRSQATGTFQGQSPAEAQLFSLPLIPRTDRPSKIQPQPSAGLLEVSVQYRSRPVRMSGVRSGVSPCVVYLLVGLHRAMGLQAAARWVTGPAPFTPRHAPDTPQPSPVTNTSPNGKTEVLLYVTVLSLMTFWGGYFRVYVPQFRRLALILFPSVPSALGLPYFSEVGVNALVSVQLSFLLAQESQSTRVVARTFCPEFEYHAEFCCPLLIQREGGESVSLAELLQEATAVFTVYHRDTRKGVPWRSRDGVLGLARVGLADLLHKRTGEQGRDEGVHLGPLNSSQQHFPSPGVSGWFALSPPPGLGAGCSLTPVGGLELSINFAQCADRERLLRSAQLLGWEVPKPGEEEEDEGDGDASSERHRLLVLSVSVPRAWVPVHCLLLPGHSEVQRSTYCYYRYKLYEQEACCSALRRPALEQGRATLAFPVAHILELRETQPLRWYLREERLEVQLWVSFGKQKRVRPHDSDRLVGSAFINLSALAAVKDKQTISGVYPLFKRSAADMGGAALRVHIAATTDSAPYTALPTSQEEVEHLSNSGEEEEDREPSSGMSRQSRTSSSVQGRPDRRSAVVQASHDTELPDDKSFTATVSVERAMHLSLRGCPLAERGDVLPSCRVSYATADAPGVVTTAVVRDSGCPVWDHQQDCRSDPSLRSGLYRSHAWVAANCSLFFVCCRLSKELLVDPQQLLVFKVWHRGDVERVIGFASVDLSPLLSGFQSVCGWYNITDFSGQCQGQLKVAVSPLVGVQQLRPQRQAACEISAPDASTLFSALPLCYQTTGMYRSFPSHKISSSSEHLRLLSARSAVTDHRDEHVDSVHCFHPAVQGAGSSSLAPSAGDTQHSTSALISALRKNLTELDDIQRYFSRKLSTPEFSGEAEQGRQPGQEKHGGPAYCPQTLEGDAQSVMKGVREHQSEAASSNTVRDQTPPAGQTEVCLFSAEGHLTPVESESSKTETCSQKDLETRLENISTLISPDPEESSLSSIPEDLHEDQCSTGGGDGENEEEQDEEFEEMLIEPRPLNEVTSVTDRTSPWTSVLSDPDLGSLESVEVVGQHGCGSSLPQEKQRDTAMAMSPAPSQPLTSELTDADLSDGFGSVAECACVSPGKGHSDEEEKVTVGLREEHSDEEETISVSLREEHSDEEEKVTVGLREEHSDEEEMLSVGLREEHSDEEEMLSVGLREEHSDEEEKVTVGLREEHSDEEEKVTVGLREDSTQGIQQTLYHTQQDSTSGSEDESQLPPSTGPSTTACAVDRYETHTKLCDAVEIPNFFLPSHHLEASMRALRLAPVFPSVSSGPGTVKSEGTYRRAFHPKTRIPPSSANGEETKRIAKIFATNFTEQS</sequence>
<dbReference type="GO" id="GO:0060271">
    <property type="term" value="P:cilium assembly"/>
    <property type="evidence" value="ECO:0007669"/>
    <property type="project" value="TreeGrafter"/>
</dbReference>
<dbReference type="InterPro" id="IPR057537">
    <property type="entry name" value="C2_C2CD3_N"/>
</dbReference>
<dbReference type="SUPFAM" id="SSF49562">
    <property type="entry name" value="C2 domain (Calcium/lipid-binding domain, CaLB)"/>
    <property type="match status" value="3"/>
</dbReference>
<feature type="compositionally biased region" description="Polar residues" evidence="1">
    <location>
        <begin position="2345"/>
        <end position="2355"/>
    </location>
</feature>
<feature type="region of interest" description="Disordered" evidence="1">
    <location>
        <begin position="1199"/>
        <end position="1219"/>
    </location>
</feature>
<feature type="region of interest" description="Disordered" evidence="1">
    <location>
        <begin position="1628"/>
        <end position="1693"/>
    </location>
</feature>
<feature type="region of interest" description="Disordered" evidence="1">
    <location>
        <begin position="672"/>
        <end position="754"/>
    </location>
</feature>
<dbReference type="InterPro" id="IPR035892">
    <property type="entry name" value="C2_domain_sf"/>
</dbReference>
<feature type="region of interest" description="Disordered" evidence="1">
    <location>
        <begin position="163"/>
        <end position="183"/>
    </location>
</feature>
<feature type="compositionally biased region" description="Polar residues" evidence="1">
    <location>
        <begin position="163"/>
        <end position="175"/>
    </location>
</feature>
<feature type="compositionally biased region" description="Low complexity" evidence="1">
    <location>
        <begin position="1655"/>
        <end position="1670"/>
    </location>
</feature>
<dbReference type="GO" id="GO:0061511">
    <property type="term" value="P:centriole elongation"/>
    <property type="evidence" value="ECO:0007669"/>
    <property type="project" value="TreeGrafter"/>
</dbReference>
<feature type="compositionally biased region" description="Basic and acidic residues" evidence="1">
    <location>
        <begin position="2214"/>
        <end position="2230"/>
    </location>
</feature>
<evidence type="ECO:0000256" key="1">
    <source>
        <dbReference type="SAM" id="MobiDB-lite"/>
    </source>
</evidence>
<dbReference type="GO" id="GO:0034451">
    <property type="term" value="C:centriolar satellite"/>
    <property type="evidence" value="ECO:0007669"/>
    <property type="project" value="TreeGrafter"/>
</dbReference>
<evidence type="ECO:0000313" key="3">
    <source>
        <dbReference type="EMBL" id="KAK1786009.1"/>
    </source>
</evidence>
<feature type="region of interest" description="Disordered" evidence="1">
    <location>
        <begin position="1976"/>
        <end position="2001"/>
    </location>
</feature>
<feature type="compositionally biased region" description="Acidic residues" evidence="1">
    <location>
        <begin position="2107"/>
        <end position="2121"/>
    </location>
</feature>
<evidence type="ECO:0000259" key="2">
    <source>
        <dbReference type="PROSITE" id="PS50004"/>
    </source>
</evidence>
<dbReference type="PANTHER" id="PTHR21254:SF1">
    <property type="entry name" value="C2 DOMAIN-CONTAINING PROTEIN 3"/>
    <property type="match status" value="1"/>
</dbReference>
<evidence type="ECO:0000313" key="4">
    <source>
        <dbReference type="Proteomes" id="UP001239994"/>
    </source>
</evidence>
<feature type="non-terminal residue" evidence="3">
    <location>
        <position position="1"/>
    </location>
</feature>
<feature type="domain" description="C2" evidence="2">
    <location>
        <begin position="478"/>
        <end position="636"/>
    </location>
</feature>
<organism evidence="3 4">
    <name type="scientific">Electrophorus voltai</name>
    <dbReference type="NCBI Taxonomy" id="2609070"/>
    <lineage>
        <taxon>Eukaryota</taxon>
        <taxon>Metazoa</taxon>
        <taxon>Chordata</taxon>
        <taxon>Craniata</taxon>
        <taxon>Vertebrata</taxon>
        <taxon>Euteleostomi</taxon>
        <taxon>Actinopterygii</taxon>
        <taxon>Neopterygii</taxon>
        <taxon>Teleostei</taxon>
        <taxon>Ostariophysi</taxon>
        <taxon>Gymnotiformes</taxon>
        <taxon>Gymnotoidei</taxon>
        <taxon>Gymnotidae</taxon>
        <taxon>Electrophorus</taxon>
    </lineage>
</organism>
<gene>
    <name evidence="3" type="ORF">P4O66_017564</name>
</gene>
<feature type="compositionally biased region" description="Polar residues" evidence="1">
    <location>
        <begin position="2321"/>
        <end position="2338"/>
    </location>
</feature>
<protein>
    <recommendedName>
        <fullName evidence="2">C2 domain-containing protein</fullName>
    </recommendedName>
</protein>